<dbReference type="Proteomes" id="UP000009049">
    <property type="component" value="Chromosome"/>
</dbReference>
<dbReference type="OrthoDB" id="1099872at2"/>
<dbReference type="HOGENOM" id="CLU_139601_0_0_10"/>
<keyword evidence="3" id="KW-1185">Reference proteome</keyword>
<organism evidence="2 3">
    <name type="scientific">Robiginitalea biformata (strain ATCC BAA-864 / DSM 15991 / KCTC 12146 / HTCC2501)</name>
    <dbReference type="NCBI Taxonomy" id="313596"/>
    <lineage>
        <taxon>Bacteria</taxon>
        <taxon>Pseudomonadati</taxon>
        <taxon>Bacteroidota</taxon>
        <taxon>Flavobacteriia</taxon>
        <taxon>Flavobacteriales</taxon>
        <taxon>Flavobacteriaceae</taxon>
        <taxon>Robiginitalea</taxon>
    </lineage>
</organism>
<reference evidence="2 3" key="1">
    <citation type="journal article" date="2009" name="J. Bacteriol.">
        <title>Complete genome sequence of Robiginitalea biformata HTCC2501.</title>
        <authorList>
            <person name="Oh H.M."/>
            <person name="Giovannoni S.J."/>
            <person name="Lee K."/>
            <person name="Ferriera S."/>
            <person name="Johnson J."/>
            <person name="Cho J.C."/>
        </authorList>
    </citation>
    <scope>NUCLEOTIDE SEQUENCE [LARGE SCALE GENOMIC DNA]</scope>
    <source>
        <strain evidence="3">ATCC BAA-864 / HTCC2501 / KCTC 12146</strain>
    </source>
</reference>
<evidence type="ECO:0000313" key="3">
    <source>
        <dbReference type="Proteomes" id="UP000009049"/>
    </source>
</evidence>
<dbReference type="eggNOG" id="ENOG50330EP">
    <property type="taxonomic scope" value="Bacteria"/>
</dbReference>
<keyword evidence="1" id="KW-0472">Membrane</keyword>
<name>A4CHD6_ROBBH</name>
<keyword evidence="1" id="KW-1133">Transmembrane helix</keyword>
<dbReference type="STRING" id="313596.RB2501_05580"/>
<dbReference type="AlphaFoldDB" id="A4CHD6"/>
<evidence type="ECO:0000313" key="2">
    <source>
        <dbReference type="EMBL" id="EAR16344.1"/>
    </source>
</evidence>
<proteinExistence type="predicted"/>
<keyword evidence="1" id="KW-0812">Transmembrane</keyword>
<evidence type="ECO:0000256" key="1">
    <source>
        <dbReference type="SAM" id="Phobius"/>
    </source>
</evidence>
<dbReference type="EMBL" id="CP001712">
    <property type="protein sequence ID" value="EAR16344.1"/>
    <property type="molecule type" value="Genomic_DNA"/>
</dbReference>
<dbReference type="KEGG" id="rbi:RB2501_05580"/>
<feature type="transmembrane region" description="Helical" evidence="1">
    <location>
        <begin position="25"/>
        <end position="50"/>
    </location>
</feature>
<protein>
    <submittedName>
        <fullName evidence="2">Uncharacterized protein</fullName>
    </submittedName>
</protein>
<gene>
    <name evidence="2" type="ordered locus">RB2501_05580</name>
</gene>
<feature type="transmembrane region" description="Helical" evidence="1">
    <location>
        <begin position="62"/>
        <end position="80"/>
    </location>
</feature>
<dbReference type="RefSeq" id="WP_015753101.1">
    <property type="nucleotide sequence ID" value="NC_013222.1"/>
</dbReference>
<sequence length="149" mass="16975">MDYGKHMEKRMEARVKRGVAKGVKIFFFILLGIGIFLLVGYAFMLLWNWLMPELFGLPTVGYWKAFGILVLAKLLFGFGGHGSGGGKKKSGKGGERPVCRNRVFETKDKWAYYDRFWNEEGETAFNNYIQRLNNETGNAPAEEHPGTDR</sequence>
<accession>A4CHD6</accession>